<gene>
    <name evidence="1" type="ORF">AA314_05216</name>
    <name evidence="2" type="ORF">ATI61_119159</name>
</gene>
<evidence type="ECO:0000313" key="4">
    <source>
        <dbReference type="Proteomes" id="UP000256345"/>
    </source>
</evidence>
<proteinExistence type="predicted"/>
<evidence type="ECO:0000313" key="3">
    <source>
        <dbReference type="Proteomes" id="UP000035579"/>
    </source>
</evidence>
<evidence type="ECO:0000313" key="2">
    <source>
        <dbReference type="EMBL" id="REG22629.1"/>
    </source>
</evidence>
<dbReference type="EMBL" id="CP011509">
    <property type="protein sequence ID" value="AKJ03590.1"/>
    <property type="molecule type" value="Genomic_DNA"/>
</dbReference>
<evidence type="ECO:0000313" key="1">
    <source>
        <dbReference type="EMBL" id="AKJ03590.1"/>
    </source>
</evidence>
<dbReference type="Proteomes" id="UP000256345">
    <property type="component" value="Unassembled WGS sequence"/>
</dbReference>
<dbReference type="KEGG" id="age:AA314_05216"/>
<name>A0AAC8QA72_9BACT</name>
<dbReference type="RefSeq" id="WP_047857607.1">
    <property type="nucleotide sequence ID" value="NZ_CP011509.1"/>
</dbReference>
<keyword evidence="4" id="KW-1185">Reference proteome</keyword>
<dbReference type="AlphaFoldDB" id="A0AAC8QA72"/>
<sequence length="125" mass="13620">MKKLVGALWVVLWGAGCGAGVESLEVPTEPVGMSEAGLSTPVPEGSLPGLSPQTAREIAVQNFNAVSWWAPYGYPHRTDQTFLWAYVPEGFYYIESHTWIEQCGGRVYASGAFVLEYCFTKSIGP</sequence>
<accession>A0AAC8QA72</accession>
<reference evidence="2 4" key="2">
    <citation type="submission" date="2018-08" db="EMBL/GenBank/DDBJ databases">
        <title>Genomic Encyclopedia of Archaeal and Bacterial Type Strains, Phase II (KMG-II): from individual species to whole genera.</title>
        <authorList>
            <person name="Goeker M."/>
        </authorList>
    </citation>
    <scope>NUCLEOTIDE SEQUENCE [LARGE SCALE GENOMIC DNA]</scope>
    <source>
        <strain evidence="2 4">DSM 2261</strain>
    </source>
</reference>
<dbReference type="PROSITE" id="PS51257">
    <property type="entry name" value="PROKAR_LIPOPROTEIN"/>
    <property type="match status" value="1"/>
</dbReference>
<organism evidence="1 3">
    <name type="scientific">Archangium gephyra</name>
    <dbReference type="NCBI Taxonomy" id="48"/>
    <lineage>
        <taxon>Bacteria</taxon>
        <taxon>Pseudomonadati</taxon>
        <taxon>Myxococcota</taxon>
        <taxon>Myxococcia</taxon>
        <taxon>Myxococcales</taxon>
        <taxon>Cystobacterineae</taxon>
        <taxon>Archangiaceae</taxon>
        <taxon>Archangium</taxon>
    </lineage>
</organism>
<dbReference type="EMBL" id="QUMU01000019">
    <property type="protein sequence ID" value="REG22629.1"/>
    <property type="molecule type" value="Genomic_DNA"/>
</dbReference>
<reference evidence="1 3" key="1">
    <citation type="submission" date="2015-05" db="EMBL/GenBank/DDBJ databases">
        <title>Genome assembly of Archangium gephyra DSM 2261.</title>
        <authorList>
            <person name="Sharma G."/>
            <person name="Subramanian S."/>
        </authorList>
    </citation>
    <scope>NUCLEOTIDE SEQUENCE [LARGE SCALE GENOMIC DNA]</scope>
    <source>
        <strain evidence="1 3">DSM 2261</strain>
    </source>
</reference>
<dbReference type="Proteomes" id="UP000035579">
    <property type="component" value="Chromosome"/>
</dbReference>
<evidence type="ECO:0008006" key="5">
    <source>
        <dbReference type="Google" id="ProtNLM"/>
    </source>
</evidence>
<protein>
    <recommendedName>
        <fullName evidence="5">Lipoprotein</fullName>
    </recommendedName>
</protein>